<accession>I2C6D8</accession>
<reference evidence="1 2" key="1">
    <citation type="journal article" date="2012" name="J. Biotechnol.">
        <title>Genome sequence of the plant growth promoting strain Bacillus amyloliquefaciens subsp. plantarum B9601-Y2 and expression of mersacidin and other secondary metabolites.</title>
        <authorList>
            <person name="He P."/>
            <person name="Hao K."/>
            <person name="Blom J."/>
            <person name="Ruckert C."/>
            <person name="Vater J."/>
            <person name="Mao Z."/>
            <person name="Wu Y."/>
            <person name="Hou M."/>
            <person name="He P."/>
            <person name="He Y."/>
            <person name="Borriss R."/>
        </authorList>
    </citation>
    <scope>NUCLEOTIDE SEQUENCE [LARGE SCALE GENOMIC DNA]</scope>
    <source>
        <strain evidence="1">Y2</strain>
    </source>
</reference>
<dbReference type="EMBL" id="CP003332">
    <property type="protein sequence ID" value="AFJ62212.1"/>
    <property type="molecule type" value="Genomic_DNA"/>
</dbReference>
<dbReference type="HOGENOM" id="CLU_216183_0_0_9"/>
<dbReference type="KEGG" id="bqy:MUS_2266"/>
<dbReference type="AlphaFoldDB" id="I2C6D8"/>
<evidence type="ECO:0000313" key="2">
    <source>
        <dbReference type="Proteomes" id="UP000002878"/>
    </source>
</evidence>
<proteinExistence type="predicted"/>
<dbReference type="Proteomes" id="UP000002878">
    <property type="component" value="Chromosome"/>
</dbReference>
<name>I2C6D8_BACAY</name>
<organism evidence="1 2">
    <name type="scientific">Bacillus amyloliquefaciens (strain Y2)</name>
    <name type="common">Bacillus amyloliquefaciens subsp. plantarum (strain B9601-Y2)</name>
    <dbReference type="NCBI Taxonomy" id="1155777"/>
    <lineage>
        <taxon>Bacteria</taxon>
        <taxon>Bacillati</taxon>
        <taxon>Bacillota</taxon>
        <taxon>Bacilli</taxon>
        <taxon>Bacillales</taxon>
        <taxon>Bacillaceae</taxon>
        <taxon>Bacillus</taxon>
        <taxon>Bacillus amyloliquefaciens group</taxon>
    </lineage>
</organism>
<gene>
    <name evidence="1" type="ORF">MUS_2266</name>
</gene>
<evidence type="ECO:0000313" key="1">
    <source>
        <dbReference type="EMBL" id="AFJ62212.1"/>
    </source>
</evidence>
<sequence length="37" mass="4099">MFFIGAGKIRSLKTLAVSRFQQDLPSERNVSCKGTVI</sequence>
<protein>
    <submittedName>
        <fullName evidence="1">Uncharacterized protein</fullName>
    </submittedName>
</protein>